<dbReference type="AlphaFoldDB" id="C1FJ45"/>
<evidence type="ECO:0000313" key="3">
    <source>
        <dbReference type="Proteomes" id="UP000002009"/>
    </source>
</evidence>
<name>C1FJ45_MICCC</name>
<evidence type="ECO:0000313" key="2">
    <source>
        <dbReference type="EMBL" id="ACO70527.1"/>
    </source>
</evidence>
<gene>
    <name evidence="2" type="ORF">MICPUN_103473</name>
</gene>
<dbReference type="KEGG" id="mis:MICPUN_103473"/>
<protein>
    <submittedName>
        <fullName evidence="2">Uncharacterized protein</fullName>
    </submittedName>
</protein>
<accession>C1FJ45</accession>
<dbReference type="Proteomes" id="UP000002009">
    <property type="component" value="Chromosome 12"/>
</dbReference>
<dbReference type="GeneID" id="8248154"/>
<sequence>MTSTWLPVVGERIRPVMTAAEAVSPGGDPIPAPGEGPHWARLRWPPPSDGDDRREAMVSDAERTATLDPESMESGERRSVSVVWEDGGEDDGLDPATFGPCVDRSTPGMADEDPDARARAFAADARARGASRFRAGDDAAAAAEYVEACAMLASTLPAHALPATEGGWNVPGYPTPTGGGGGDAQTMRINSSATGAASSAASSAAPPTVGTRVRVTSANGSSRAGMVAYVEEEEGVCDVMFDEANNGEDDEEVGVPFSRLFGYDPSAATDAAFDATNEDADEDDDARRRTRREAAAAAARDRDAVCDELASRLLDVARCHLRLARGGYIATERIVGKDGKRRDAWVPARVDAASARACVSACDAALLMRRTRAGYYLRGKARTQLCQFRGAEDDLRTALATRETSIGGESNPVGDVASEREVKLALRALKAAARHRRASDRKLASAVVSNAYKARVDFGLDPGSELERTGRVPGGPYLRPAHERKHDAVDVRGLGDVIKERVAERVKRGCVLM</sequence>
<dbReference type="OMA" id="VCDVMFD"/>
<dbReference type="InParanoid" id="C1FJ45"/>
<feature type="compositionally biased region" description="Basic and acidic residues" evidence="1">
    <location>
        <begin position="50"/>
        <end position="65"/>
    </location>
</feature>
<feature type="compositionally biased region" description="Low complexity" evidence="1">
    <location>
        <begin position="192"/>
        <end position="205"/>
    </location>
</feature>
<keyword evidence="3" id="KW-1185">Reference proteome</keyword>
<feature type="region of interest" description="Disordered" evidence="1">
    <location>
        <begin position="22"/>
        <end position="100"/>
    </location>
</feature>
<dbReference type="EMBL" id="CP001577">
    <property type="protein sequence ID" value="ACO70527.1"/>
    <property type="molecule type" value="Genomic_DNA"/>
</dbReference>
<organism evidence="2 3">
    <name type="scientific">Micromonas commoda (strain RCC299 / NOUM17 / CCMP2709)</name>
    <name type="common">Picoplanktonic green alga</name>
    <dbReference type="NCBI Taxonomy" id="296587"/>
    <lineage>
        <taxon>Eukaryota</taxon>
        <taxon>Viridiplantae</taxon>
        <taxon>Chlorophyta</taxon>
        <taxon>Mamiellophyceae</taxon>
        <taxon>Mamiellales</taxon>
        <taxon>Mamiellaceae</taxon>
        <taxon>Micromonas</taxon>
    </lineage>
</organism>
<dbReference type="OrthoDB" id="10679009at2759"/>
<proteinExistence type="predicted"/>
<dbReference type="RefSeq" id="XP_002509269.1">
    <property type="nucleotide sequence ID" value="XM_002509223.1"/>
</dbReference>
<evidence type="ECO:0000256" key="1">
    <source>
        <dbReference type="SAM" id="MobiDB-lite"/>
    </source>
</evidence>
<feature type="region of interest" description="Disordered" evidence="1">
    <location>
        <begin position="271"/>
        <end position="292"/>
    </location>
</feature>
<feature type="region of interest" description="Disordered" evidence="1">
    <location>
        <begin position="192"/>
        <end position="212"/>
    </location>
</feature>
<reference evidence="2 3" key="1">
    <citation type="journal article" date="2009" name="Science">
        <title>Green evolution and dynamic adaptations revealed by genomes of the marine picoeukaryotes Micromonas.</title>
        <authorList>
            <person name="Worden A.Z."/>
            <person name="Lee J.H."/>
            <person name="Mock T."/>
            <person name="Rouze P."/>
            <person name="Simmons M.P."/>
            <person name="Aerts A.L."/>
            <person name="Allen A.E."/>
            <person name="Cuvelier M.L."/>
            <person name="Derelle E."/>
            <person name="Everett M.V."/>
            <person name="Foulon E."/>
            <person name="Grimwood J."/>
            <person name="Gundlach H."/>
            <person name="Henrissat B."/>
            <person name="Napoli C."/>
            <person name="McDonald S.M."/>
            <person name="Parker M.S."/>
            <person name="Rombauts S."/>
            <person name="Salamov A."/>
            <person name="Von Dassow P."/>
            <person name="Badger J.H."/>
            <person name="Coutinho P.M."/>
            <person name="Demir E."/>
            <person name="Dubchak I."/>
            <person name="Gentemann C."/>
            <person name="Eikrem W."/>
            <person name="Gready J.E."/>
            <person name="John U."/>
            <person name="Lanier W."/>
            <person name="Lindquist E.A."/>
            <person name="Lucas S."/>
            <person name="Mayer K.F."/>
            <person name="Moreau H."/>
            <person name="Not F."/>
            <person name="Otillar R."/>
            <person name="Panaud O."/>
            <person name="Pangilinan J."/>
            <person name="Paulsen I."/>
            <person name="Piegu B."/>
            <person name="Poliakov A."/>
            <person name="Robbens S."/>
            <person name="Schmutz J."/>
            <person name="Toulza E."/>
            <person name="Wyss T."/>
            <person name="Zelensky A."/>
            <person name="Zhou K."/>
            <person name="Armbrust E.V."/>
            <person name="Bhattacharya D."/>
            <person name="Goodenough U.W."/>
            <person name="Van de Peer Y."/>
            <person name="Grigoriev I.V."/>
        </authorList>
    </citation>
    <scope>NUCLEOTIDE SEQUENCE [LARGE SCALE GENOMIC DNA]</scope>
    <source>
        <strain evidence="3">RCC299 / NOUM17</strain>
    </source>
</reference>